<name>A0A4R3RVK1_9HYPH</name>
<organism evidence="1 2">
    <name type="scientific">Rhizobium azibense</name>
    <dbReference type="NCBI Taxonomy" id="1136135"/>
    <lineage>
        <taxon>Bacteria</taxon>
        <taxon>Pseudomonadati</taxon>
        <taxon>Pseudomonadota</taxon>
        <taxon>Alphaproteobacteria</taxon>
        <taxon>Hyphomicrobiales</taxon>
        <taxon>Rhizobiaceae</taxon>
        <taxon>Rhizobium/Agrobacterium group</taxon>
        <taxon>Rhizobium</taxon>
    </lineage>
</organism>
<dbReference type="EMBL" id="SMBK01000003">
    <property type="protein sequence ID" value="TCU39174.1"/>
    <property type="molecule type" value="Genomic_DNA"/>
</dbReference>
<evidence type="ECO:0000313" key="2">
    <source>
        <dbReference type="Proteomes" id="UP000295507"/>
    </source>
</evidence>
<dbReference type="AlphaFoldDB" id="A0A4R3RVK1"/>
<protein>
    <submittedName>
        <fullName evidence="1">Uncharacterized protein</fullName>
    </submittedName>
</protein>
<reference evidence="1 2" key="1">
    <citation type="submission" date="2019-03" db="EMBL/GenBank/DDBJ databases">
        <title>Genomic Encyclopedia of Type Strains, Phase IV (KMG-V): Genome sequencing to study the core and pangenomes of soil and plant-associated prokaryotes.</title>
        <authorList>
            <person name="Whitman W."/>
        </authorList>
    </citation>
    <scope>NUCLEOTIDE SEQUENCE [LARGE SCALE GENOMIC DNA]</scope>
    <source>
        <strain evidence="1 2">IE4868</strain>
    </source>
</reference>
<evidence type="ECO:0000313" key="1">
    <source>
        <dbReference type="EMBL" id="TCU39174.1"/>
    </source>
</evidence>
<sequence>MQSKRLRPLWQGVTELVWSGGNLADDEFDEFIFHGVVASNIEFDLEAVVRSRTDFLTTGQPDDRIYQATRSMAHEPVDQFLGLTITAFSTARQALDVFARGPDACGDSSAIFRRGGFALVSDHQAA</sequence>
<dbReference type="Proteomes" id="UP000295507">
    <property type="component" value="Unassembled WGS sequence"/>
</dbReference>
<accession>A0A4R3RVK1</accession>
<proteinExistence type="predicted"/>
<gene>
    <name evidence="1" type="ORF">EV129_10319</name>
</gene>
<comment type="caution">
    <text evidence="1">The sequence shown here is derived from an EMBL/GenBank/DDBJ whole genome shotgun (WGS) entry which is preliminary data.</text>
</comment>